<reference evidence="1" key="1">
    <citation type="journal article" date="2014" name="Int. J. Syst. Evol. Microbiol.">
        <title>Complete genome sequence of Corynebacterium casei LMG S-19264T (=DSM 44701T), isolated from a smear-ripened cheese.</title>
        <authorList>
            <consortium name="US DOE Joint Genome Institute (JGI-PGF)"/>
            <person name="Walter F."/>
            <person name="Albersmeier A."/>
            <person name="Kalinowski J."/>
            <person name="Ruckert C."/>
        </authorList>
    </citation>
    <scope>NUCLEOTIDE SEQUENCE</scope>
    <source>
        <strain evidence="1">CGMCC 1.15447</strain>
    </source>
</reference>
<dbReference type="EMBL" id="BMJB01000001">
    <property type="protein sequence ID" value="GGA69789.1"/>
    <property type="molecule type" value="Genomic_DNA"/>
</dbReference>
<comment type="caution">
    <text evidence="1">The sequence shown here is derived from an EMBL/GenBank/DDBJ whole genome shotgun (WGS) entry which is preliminary data.</text>
</comment>
<evidence type="ECO:0000313" key="1">
    <source>
        <dbReference type="EMBL" id="GGA69789.1"/>
    </source>
</evidence>
<evidence type="ECO:0000313" key="2">
    <source>
        <dbReference type="Proteomes" id="UP000648801"/>
    </source>
</evidence>
<dbReference type="SUPFAM" id="SSF55166">
    <property type="entry name" value="Hedgehog/DD-peptidase"/>
    <property type="match status" value="1"/>
</dbReference>
<keyword evidence="2" id="KW-1185">Reference proteome</keyword>
<dbReference type="InterPro" id="IPR043769">
    <property type="entry name" value="DUF5715"/>
</dbReference>
<dbReference type="Proteomes" id="UP000648801">
    <property type="component" value="Unassembled WGS sequence"/>
</dbReference>
<reference evidence="1" key="2">
    <citation type="submission" date="2020-09" db="EMBL/GenBank/DDBJ databases">
        <authorList>
            <person name="Sun Q."/>
            <person name="Zhou Y."/>
        </authorList>
    </citation>
    <scope>NUCLEOTIDE SEQUENCE</scope>
    <source>
        <strain evidence="1">CGMCC 1.15447</strain>
    </source>
</reference>
<name>A0A916RUB1_9BACT</name>
<accession>A0A916RUB1</accession>
<dbReference type="Pfam" id="PF18979">
    <property type="entry name" value="DUF5715"/>
    <property type="match status" value="1"/>
</dbReference>
<organism evidence="1 2">
    <name type="scientific">Edaphobacter acidisoli</name>
    <dbReference type="NCBI Taxonomy" id="2040573"/>
    <lineage>
        <taxon>Bacteria</taxon>
        <taxon>Pseudomonadati</taxon>
        <taxon>Acidobacteriota</taxon>
        <taxon>Terriglobia</taxon>
        <taxon>Terriglobales</taxon>
        <taxon>Acidobacteriaceae</taxon>
        <taxon>Edaphobacter</taxon>
    </lineage>
</organism>
<sequence>MSTPDRETPRTHETETAYAAPAPTPVVLYNKRGRLIIPPPLRGSHEILVHQNEVADQDGLTRIQNDEDLMEMRDKGLLVAVPTSAALEVDSRLPDNRRYCRPWVARFLVNLARAHYARFHTPLQVNSAVRTVDFQEHLIHINGNAAPAEGDTASPHLTGQAVDLAKHGLSRTEIAWMRGYLLPLAQEGKIDVEEEFKQSCFHISVYKTYVPSDSTPRRSIAATSGSEAALATALH</sequence>
<dbReference type="InterPro" id="IPR009045">
    <property type="entry name" value="Zn_M74/Hedgehog-like"/>
</dbReference>
<dbReference type="AlphaFoldDB" id="A0A916RUB1"/>
<gene>
    <name evidence="1" type="ORF">GCM10011507_21660</name>
</gene>
<protein>
    <submittedName>
        <fullName evidence="1">Uncharacterized protein</fullName>
    </submittedName>
</protein>
<proteinExistence type="predicted"/>